<dbReference type="GO" id="GO:0015344">
    <property type="term" value="F:siderophore uptake transmembrane transporter activity"/>
    <property type="evidence" value="ECO:0007669"/>
    <property type="project" value="TreeGrafter"/>
</dbReference>
<keyword evidence="4" id="KW-0732">Signal</keyword>
<evidence type="ECO:0000313" key="11">
    <source>
        <dbReference type="EMBL" id="SVA30900.1"/>
    </source>
</evidence>
<sequence length="673" mass="76874">MDRSNSPGQISFSPRHISTLPNLGEVDIFRSLQFLPGVQLGLGGTSGLYIRGGTPDQNLVILDGMPVYQTGHMFGFISGITADAIKDIQVYKGSIPAQFGGRVSSVIELTSRNGNSLKPHGAFYGNLMSQGISAELPIFSRGSWIVNLRRSINVQSDLYKSIQEFVTGDDKFNLLSQSADQLVDQKAFYGLQSSYKDLISRLSFLAAPRHRFTFTHISGIDSVLEDREYFGFNSIMGHDTTELQERTEWKNNGSILNWFSKWNHEYDSHLSVSRYLYSSRYRSQQSSPVNGNHLSNIGSADEDNTLEDRSIRFQQQYKGFENHRITSGIEESYYAVRYKTNKLDGSVSNTVVFNQEGFLHAFFLQDQWIPNDRWDVQAGYRVSYYNELEGFYGSPRLALKYRVRPGVSLETSLGRHHQFVHRLIGENMTRGTRRMWIISSRQIPCISSLNYHTGLNWEKGYYSLSMNGYYRSLNDIFQFQGSFIPTTTLVNDRTVSNNEIDFGTGTARGMELLLRKKEGMVSGWISYHLNRTKYDFPSLNNGDSFLANHDKMHEFKSVIMTRIRKWDFTATWVYASGRVYTSTENMYVNSGYQISTTGNQNNERLDSIHHLDVSISRTWQVSPAVIHTGLSIYNLYDQWNISHKRYNPYTTQLAVTDVAMFGITPMAFVKISF</sequence>
<evidence type="ECO:0000256" key="6">
    <source>
        <dbReference type="ARBA" id="ARBA00023136"/>
    </source>
</evidence>
<name>A0A381US22_9ZZZZ</name>
<dbReference type="GO" id="GO:0009279">
    <property type="term" value="C:cell outer membrane"/>
    <property type="evidence" value="ECO:0007669"/>
    <property type="project" value="UniProtKB-SubCell"/>
</dbReference>
<evidence type="ECO:0000256" key="3">
    <source>
        <dbReference type="ARBA" id="ARBA00022692"/>
    </source>
</evidence>
<evidence type="ECO:0000259" key="10">
    <source>
        <dbReference type="Pfam" id="PF07715"/>
    </source>
</evidence>
<keyword evidence="5" id="KW-0798">TonB box</keyword>
<evidence type="ECO:0000256" key="4">
    <source>
        <dbReference type="ARBA" id="ARBA00022729"/>
    </source>
</evidence>
<keyword evidence="2" id="KW-0813">Transport</keyword>
<evidence type="ECO:0008006" key="12">
    <source>
        <dbReference type="Google" id="ProtNLM"/>
    </source>
</evidence>
<keyword evidence="6" id="KW-0472">Membrane</keyword>
<feature type="domain" description="TonB-dependent receptor plug" evidence="10">
    <location>
        <begin position="24"/>
        <end position="102"/>
    </location>
</feature>
<gene>
    <name evidence="11" type="ORF">METZ01_LOCUS83754</name>
</gene>
<dbReference type="Pfam" id="PF07715">
    <property type="entry name" value="Plug"/>
    <property type="match status" value="1"/>
</dbReference>
<evidence type="ECO:0000256" key="1">
    <source>
        <dbReference type="ARBA" id="ARBA00004571"/>
    </source>
</evidence>
<dbReference type="PANTHER" id="PTHR30069">
    <property type="entry name" value="TONB-DEPENDENT OUTER MEMBRANE RECEPTOR"/>
    <property type="match status" value="1"/>
</dbReference>
<evidence type="ECO:0000256" key="5">
    <source>
        <dbReference type="ARBA" id="ARBA00023077"/>
    </source>
</evidence>
<dbReference type="Pfam" id="PF00593">
    <property type="entry name" value="TonB_dep_Rec_b-barrel"/>
    <property type="match status" value="1"/>
</dbReference>
<dbReference type="InterPro" id="IPR037066">
    <property type="entry name" value="Plug_dom_sf"/>
</dbReference>
<dbReference type="EMBL" id="UINC01007005">
    <property type="protein sequence ID" value="SVA30900.1"/>
    <property type="molecule type" value="Genomic_DNA"/>
</dbReference>
<dbReference type="InterPro" id="IPR036942">
    <property type="entry name" value="Beta-barrel_TonB_sf"/>
</dbReference>
<comment type="subcellular location">
    <subcellularLocation>
        <location evidence="1">Cell outer membrane</location>
        <topology evidence="1">Multi-pass membrane protein</topology>
    </subcellularLocation>
</comment>
<protein>
    <recommendedName>
        <fullName evidence="12">TonB-dependent receptor plug domain-containing protein</fullName>
    </recommendedName>
</protein>
<evidence type="ECO:0000256" key="7">
    <source>
        <dbReference type="ARBA" id="ARBA00023170"/>
    </source>
</evidence>
<dbReference type="Gene3D" id="2.40.170.20">
    <property type="entry name" value="TonB-dependent receptor, beta-barrel domain"/>
    <property type="match status" value="1"/>
</dbReference>
<organism evidence="11">
    <name type="scientific">marine metagenome</name>
    <dbReference type="NCBI Taxonomy" id="408172"/>
    <lineage>
        <taxon>unclassified sequences</taxon>
        <taxon>metagenomes</taxon>
        <taxon>ecological metagenomes</taxon>
    </lineage>
</organism>
<feature type="domain" description="TonB-dependent receptor-like beta-barrel" evidence="9">
    <location>
        <begin position="251"/>
        <end position="635"/>
    </location>
</feature>
<evidence type="ECO:0000259" key="9">
    <source>
        <dbReference type="Pfam" id="PF00593"/>
    </source>
</evidence>
<evidence type="ECO:0000256" key="8">
    <source>
        <dbReference type="ARBA" id="ARBA00023237"/>
    </source>
</evidence>
<dbReference type="Gene3D" id="2.170.130.10">
    <property type="entry name" value="TonB-dependent receptor, plug domain"/>
    <property type="match status" value="1"/>
</dbReference>
<accession>A0A381US22</accession>
<proteinExistence type="predicted"/>
<evidence type="ECO:0000256" key="2">
    <source>
        <dbReference type="ARBA" id="ARBA00022448"/>
    </source>
</evidence>
<dbReference type="PANTHER" id="PTHR30069:SF29">
    <property type="entry name" value="HEMOGLOBIN AND HEMOGLOBIN-HAPTOGLOBIN-BINDING PROTEIN 1-RELATED"/>
    <property type="match status" value="1"/>
</dbReference>
<reference evidence="11" key="1">
    <citation type="submission" date="2018-05" db="EMBL/GenBank/DDBJ databases">
        <authorList>
            <person name="Lanie J.A."/>
            <person name="Ng W.-L."/>
            <person name="Kazmierczak K.M."/>
            <person name="Andrzejewski T.M."/>
            <person name="Davidsen T.M."/>
            <person name="Wayne K.J."/>
            <person name="Tettelin H."/>
            <person name="Glass J.I."/>
            <person name="Rusch D."/>
            <person name="Podicherti R."/>
            <person name="Tsui H.-C.T."/>
            <person name="Winkler M.E."/>
        </authorList>
    </citation>
    <scope>NUCLEOTIDE SEQUENCE</scope>
</reference>
<dbReference type="InterPro" id="IPR012910">
    <property type="entry name" value="Plug_dom"/>
</dbReference>
<dbReference type="InterPro" id="IPR000531">
    <property type="entry name" value="Beta-barrel_TonB"/>
</dbReference>
<keyword evidence="8" id="KW-0998">Cell outer membrane</keyword>
<dbReference type="InterPro" id="IPR039426">
    <property type="entry name" value="TonB-dep_rcpt-like"/>
</dbReference>
<dbReference type="SUPFAM" id="SSF56935">
    <property type="entry name" value="Porins"/>
    <property type="match status" value="1"/>
</dbReference>
<keyword evidence="7" id="KW-0675">Receptor</keyword>
<dbReference type="AlphaFoldDB" id="A0A381US22"/>
<dbReference type="GO" id="GO:0044718">
    <property type="term" value="P:siderophore transmembrane transport"/>
    <property type="evidence" value="ECO:0007669"/>
    <property type="project" value="TreeGrafter"/>
</dbReference>
<keyword evidence="3" id="KW-0812">Transmembrane</keyword>